<sequence length="442" mass="47533">MDTLPLPVVIIGAGPVGLAAAAHLLHRGETPMLFEAGETVGASMSQWGQVRLFSPWRYLVDQQAQALLEEQGWQAPDPDAYPTGRQLVETYLFPLAQVPAMQAALRLQTRVSAVSRLGMDKVKTPLREAAPFVVRYQPKDGEEQELLARAVIDASGTYHTPNPLGAHGMLALGERSLRQHIFYGIPDVLGAERERYARRRVLVVGSGHSAQQAVLELAQLAEQESETQVWWAIRRPGVGQMFGGGESDALPERGHLGARALALLERGQVRLVAGVQIHALSHTPEGIVIAGEEEHIGPVDEIIAATGFRPDLSFLRELRLSLDPAMESPVALAPLIDPNVHSCGTVPPHGVDELTHAEPNFFLVGMKSYGRAPTFLMLTGYEQVRSIVAALCGEWEAARAVELALPEAGVCSSDEGACCAPAASSPLLTIGLPRRATGAKSR</sequence>
<evidence type="ECO:0000313" key="2">
    <source>
        <dbReference type="EMBL" id="GHO95102.1"/>
    </source>
</evidence>
<keyword evidence="1" id="KW-0560">Oxidoreductase</keyword>
<dbReference type="SUPFAM" id="SSF51905">
    <property type="entry name" value="FAD/NAD(P)-binding domain"/>
    <property type="match status" value="1"/>
</dbReference>
<proteinExistence type="predicted"/>
<dbReference type="InterPro" id="IPR050982">
    <property type="entry name" value="Auxin_biosynth/cation_transpt"/>
</dbReference>
<organism evidence="2 3">
    <name type="scientific">Reticulibacter mediterranei</name>
    <dbReference type="NCBI Taxonomy" id="2778369"/>
    <lineage>
        <taxon>Bacteria</taxon>
        <taxon>Bacillati</taxon>
        <taxon>Chloroflexota</taxon>
        <taxon>Ktedonobacteria</taxon>
        <taxon>Ktedonobacterales</taxon>
        <taxon>Reticulibacteraceae</taxon>
        <taxon>Reticulibacter</taxon>
    </lineage>
</organism>
<protein>
    <submittedName>
        <fullName evidence="2">Flavoprotein</fullName>
    </submittedName>
</protein>
<accession>A0A8J3N5F2</accession>
<dbReference type="RefSeq" id="WP_220205803.1">
    <property type="nucleotide sequence ID" value="NZ_BNJK01000001.1"/>
</dbReference>
<dbReference type="Gene3D" id="3.50.50.60">
    <property type="entry name" value="FAD/NAD(P)-binding domain"/>
    <property type="match status" value="1"/>
</dbReference>
<reference evidence="2" key="1">
    <citation type="submission" date="2020-10" db="EMBL/GenBank/DDBJ databases">
        <title>Taxonomic study of unclassified bacteria belonging to the class Ktedonobacteria.</title>
        <authorList>
            <person name="Yabe S."/>
            <person name="Wang C.M."/>
            <person name="Zheng Y."/>
            <person name="Sakai Y."/>
            <person name="Cavaletti L."/>
            <person name="Monciardini P."/>
            <person name="Donadio S."/>
        </authorList>
    </citation>
    <scope>NUCLEOTIDE SEQUENCE</scope>
    <source>
        <strain evidence="2">ID150040</strain>
    </source>
</reference>
<dbReference type="Pfam" id="PF13738">
    <property type="entry name" value="Pyr_redox_3"/>
    <property type="match status" value="1"/>
</dbReference>
<dbReference type="EMBL" id="BNJK01000001">
    <property type="protein sequence ID" value="GHO95102.1"/>
    <property type="molecule type" value="Genomic_DNA"/>
</dbReference>
<dbReference type="Proteomes" id="UP000597444">
    <property type="component" value="Unassembled WGS sequence"/>
</dbReference>
<evidence type="ECO:0000313" key="3">
    <source>
        <dbReference type="Proteomes" id="UP000597444"/>
    </source>
</evidence>
<keyword evidence="3" id="KW-1185">Reference proteome</keyword>
<dbReference type="PANTHER" id="PTHR43539">
    <property type="entry name" value="FLAVIN-BINDING MONOOXYGENASE-LIKE PROTEIN (AFU_ORTHOLOGUE AFUA_4G09220)"/>
    <property type="match status" value="1"/>
</dbReference>
<dbReference type="AlphaFoldDB" id="A0A8J3N5F2"/>
<dbReference type="GO" id="GO:0050660">
    <property type="term" value="F:flavin adenine dinucleotide binding"/>
    <property type="evidence" value="ECO:0007669"/>
    <property type="project" value="TreeGrafter"/>
</dbReference>
<evidence type="ECO:0000256" key="1">
    <source>
        <dbReference type="ARBA" id="ARBA00023002"/>
    </source>
</evidence>
<gene>
    <name evidence="2" type="ORF">KSF_051500</name>
</gene>
<dbReference type="GO" id="GO:0004497">
    <property type="term" value="F:monooxygenase activity"/>
    <property type="evidence" value="ECO:0007669"/>
    <property type="project" value="TreeGrafter"/>
</dbReference>
<name>A0A8J3N5F2_9CHLR</name>
<comment type="caution">
    <text evidence="2">The sequence shown here is derived from an EMBL/GenBank/DDBJ whole genome shotgun (WGS) entry which is preliminary data.</text>
</comment>
<dbReference type="PRINTS" id="PR00368">
    <property type="entry name" value="FADPNR"/>
</dbReference>
<dbReference type="PANTHER" id="PTHR43539:SF78">
    <property type="entry name" value="FLAVIN-CONTAINING MONOOXYGENASE"/>
    <property type="match status" value="1"/>
</dbReference>
<dbReference type="PRINTS" id="PR00411">
    <property type="entry name" value="PNDRDTASEI"/>
</dbReference>
<dbReference type="InterPro" id="IPR036188">
    <property type="entry name" value="FAD/NAD-bd_sf"/>
</dbReference>